<evidence type="ECO:0000256" key="2">
    <source>
        <dbReference type="PROSITE-ProRule" id="PRU00176"/>
    </source>
</evidence>
<dbReference type="InterPro" id="IPR035979">
    <property type="entry name" value="RBD_domain_sf"/>
</dbReference>
<name>A0A167DR99_9ASCO</name>
<feature type="region of interest" description="Disordered" evidence="3">
    <location>
        <begin position="175"/>
        <end position="548"/>
    </location>
</feature>
<keyword evidence="1 2" id="KW-0694">RNA-binding</keyword>
<feature type="compositionally biased region" description="Polar residues" evidence="3">
    <location>
        <begin position="399"/>
        <end position="418"/>
    </location>
</feature>
<dbReference type="Pfam" id="PF00076">
    <property type="entry name" value="RRM_1"/>
    <property type="match status" value="1"/>
</dbReference>
<protein>
    <recommendedName>
        <fullName evidence="4">RRM domain-containing protein</fullName>
    </recommendedName>
</protein>
<evidence type="ECO:0000313" key="6">
    <source>
        <dbReference type="Proteomes" id="UP000189580"/>
    </source>
</evidence>
<organism evidence="5 6">
    <name type="scientific">Sugiyamaella lignohabitans</name>
    <dbReference type="NCBI Taxonomy" id="796027"/>
    <lineage>
        <taxon>Eukaryota</taxon>
        <taxon>Fungi</taxon>
        <taxon>Dikarya</taxon>
        <taxon>Ascomycota</taxon>
        <taxon>Saccharomycotina</taxon>
        <taxon>Dipodascomycetes</taxon>
        <taxon>Dipodascales</taxon>
        <taxon>Trichomonascaceae</taxon>
        <taxon>Sugiyamaella</taxon>
    </lineage>
</organism>
<dbReference type="KEGG" id="slb:AWJ20_1481"/>
<feature type="compositionally biased region" description="Basic and acidic residues" evidence="3">
    <location>
        <begin position="425"/>
        <end position="482"/>
    </location>
</feature>
<dbReference type="OrthoDB" id="48651at2759"/>
<feature type="compositionally biased region" description="Low complexity" evidence="3">
    <location>
        <begin position="518"/>
        <end position="527"/>
    </location>
</feature>
<dbReference type="SUPFAM" id="SSF54928">
    <property type="entry name" value="RNA-binding domain, RBD"/>
    <property type="match status" value="1"/>
</dbReference>
<dbReference type="InterPro" id="IPR050502">
    <property type="entry name" value="Euk_RNA-bind_prot"/>
</dbReference>
<feature type="compositionally biased region" description="Basic and acidic residues" evidence="3">
    <location>
        <begin position="310"/>
        <end position="360"/>
    </location>
</feature>
<evidence type="ECO:0000256" key="3">
    <source>
        <dbReference type="SAM" id="MobiDB-lite"/>
    </source>
</evidence>
<evidence type="ECO:0000256" key="1">
    <source>
        <dbReference type="ARBA" id="ARBA00022884"/>
    </source>
</evidence>
<dbReference type="EMBL" id="CP014501">
    <property type="protein sequence ID" value="ANB13199.1"/>
    <property type="molecule type" value="Genomic_DNA"/>
</dbReference>
<evidence type="ECO:0000259" key="4">
    <source>
        <dbReference type="PROSITE" id="PS50102"/>
    </source>
</evidence>
<gene>
    <name evidence="5" type="ORF">AWJ20_1481</name>
</gene>
<feature type="compositionally biased region" description="Basic and acidic residues" evidence="3">
    <location>
        <begin position="211"/>
        <end position="239"/>
    </location>
</feature>
<reference evidence="5 6" key="1">
    <citation type="submission" date="2016-02" db="EMBL/GenBank/DDBJ databases">
        <title>Complete genome sequence and transcriptome regulation of the pentose utilising yeast Sugiyamaella lignohabitans.</title>
        <authorList>
            <person name="Bellasio M."/>
            <person name="Peymann A."/>
            <person name="Valli M."/>
            <person name="Sipitzky M."/>
            <person name="Graf A."/>
            <person name="Sauer M."/>
            <person name="Marx H."/>
            <person name="Mattanovich D."/>
        </authorList>
    </citation>
    <scope>NUCLEOTIDE SEQUENCE [LARGE SCALE GENOMIC DNA]</scope>
    <source>
        <strain evidence="5 6">CBS 10342</strain>
    </source>
</reference>
<feature type="compositionally biased region" description="Basic and acidic residues" evidence="3">
    <location>
        <begin position="287"/>
        <end position="303"/>
    </location>
</feature>
<keyword evidence="6" id="KW-1185">Reference proteome</keyword>
<proteinExistence type="predicted"/>
<evidence type="ECO:0000313" key="5">
    <source>
        <dbReference type="EMBL" id="ANB13199.1"/>
    </source>
</evidence>
<dbReference type="GeneID" id="30033288"/>
<feature type="compositionally biased region" description="Polar residues" evidence="3">
    <location>
        <begin position="1"/>
        <end position="12"/>
    </location>
</feature>
<feature type="region of interest" description="Disordered" evidence="3">
    <location>
        <begin position="1"/>
        <end position="90"/>
    </location>
</feature>
<dbReference type="PANTHER" id="PTHR48025">
    <property type="entry name" value="OS02G0815200 PROTEIN"/>
    <property type="match status" value="1"/>
</dbReference>
<feature type="compositionally biased region" description="Basic and acidic residues" evidence="3">
    <location>
        <begin position="50"/>
        <end position="83"/>
    </location>
</feature>
<dbReference type="AlphaFoldDB" id="A0A167DR99"/>
<dbReference type="Gene3D" id="3.30.70.330">
    <property type="match status" value="1"/>
</dbReference>
<dbReference type="PANTHER" id="PTHR48025:SF1">
    <property type="entry name" value="RRM DOMAIN-CONTAINING PROTEIN"/>
    <property type="match status" value="1"/>
</dbReference>
<dbReference type="InterPro" id="IPR000504">
    <property type="entry name" value="RRM_dom"/>
</dbReference>
<dbReference type="RefSeq" id="XP_018735676.1">
    <property type="nucleotide sequence ID" value="XM_018878365.1"/>
</dbReference>
<feature type="compositionally biased region" description="Low complexity" evidence="3">
    <location>
        <begin position="492"/>
        <end position="506"/>
    </location>
</feature>
<dbReference type="PROSITE" id="PS50102">
    <property type="entry name" value="RRM"/>
    <property type="match status" value="1"/>
</dbReference>
<sequence>MTFQDFMSNDQYGSVGGASWADDDLPSSFSNPLPPSGGSRGGDSSWGRSEGSDFGRRGPGADRDSDGWTRAEPSDYRRNDREPVPIPDSAPFTARLLNLDYEVAEENIKELFADSDKYKVVSVRLPRDSVSGRLRGYGFVEFETRDSLVEALKLDGTSLLNRSLRVVVSERREDDKFSGDWRSNQAGPLSGGPDDFGPRRRRGSGGAPGFDDNRDYDNWERRGPLPPRGGDRPDRRGPPVEDDSRDYDNWERRGPPAVNLENVHPRYRRHHEGEEGGEAGLRRGPRPPREDDGRDYENWERRGPPAGGPPHDERRRSSRNEDDGKERDFDNWERRGPLPPRRREPREPREPREGKERPVTEADNNSDWRGSRGGPSASGQTTAPRAGRKKLDLKPRTVSAGSSNDAPSPNDSHRSSVFGSAKPVDTTKKLEEVGEKYVQHEHERFEAEKKHRDEIKAREEERKQKDEAKAEQLRKRFEVLKTEDDDEDETDAAAAAGSQPADSTAAGADEPKKDQKTAAEALLTTEATPEELESGDWNVVPNKRGGRK</sequence>
<dbReference type="Proteomes" id="UP000189580">
    <property type="component" value="Chromosome a"/>
</dbReference>
<accession>A0A167DR99</accession>
<dbReference type="SMART" id="SM00360">
    <property type="entry name" value="RRM"/>
    <property type="match status" value="1"/>
</dbReference>
<dbReference type="GO" id="GO:0003729">
    <property type="term" value="F:mRNA binding"/>
    <property type="evidence" value="ECO:0007669"/>
    <property type="project" value="TreeGrafter"/>
</dbReference>
<dbReference type="InterPro" id="IPR012677">
    <property type="entry name" value="Nucleotide-bd_a/b_plait_sf"/>
</dbReference>
<feature type="domain" description="RRM" evidence="4">
    <location>
        <begin position="92"/>
        <end position="171"/>
    </location>
</feature>